<dbReference type="SUPFAM" id="SSF56784">
    <property type="entry name" value="HAD-like"/>
    <property type="match status" value="1"/>
</dbReference>
<proteinExistence type="predicted"/>
<sequence length="241" mass="27101">MLRAVLFDLDGTLLPMDTEAFISHYTKTLAPKLSEIVDEKTFLYALWTSTEAMVRSRDAGKTNETVFTETFLPIVEKTKEEIWPALDKFYEEEFPQFASLTSPVPAAREVIKTTLKAGLKVAVATNPVFPKKAIEHRLDWAGISDLPLDLITAYENSSFTKPHPQYYEFIAAELGVNPSECVMIGNDKQEDMAAAQVGMKTFLVEGHIIDRGEPQFPVSEQGTLEEVIEQIEKSRGIFQTY</sequence>
<dbReference type="Proteomes" id="UP000321816">
    <property type="component" value="Chromosome"/>
</dbReference>
<keyword evidence="3" id="KW-1185">Reference proteome</keyword>
<dbReference type="Pfam" id="PF00702">
    <property type="entry name" value="Hydrolase"/>
    <property type="match status" value="1"/>
</dbReference>
<protein>
    <submittedName>
        <fullName evidence="2">HAD family hydrolase</fullName>
        <ecNumber evidence="2">3.1.3.-</ecNumber>
    </submittedName>
</protein>
<dbReference type="InterPro" id="IPR036412">
    <property type="entry name" value="HAD-like_sf"/>
</dbReference>
<organism evidence="2 3">
    <name type="scientific">Alkalicoccus halolimnae</name>
    <dbReference type="NCBI Taxonomy" id="1667239"/>
    <lineage>
        <taxon>Bacteria</taxon>
        <taxon>Bacillati</taxon>
        <taxon>Bacillota</taxon>
        <taxon>Bacilli</taxon>
        <taxon>Bacillales</taxon>
        <taxon>Bacillaceae</taxon>
        <taxon>Alkalicoccus</taxon>
    </lineage>
</organism>
<dbReference type="SFLD" id="SFLDG01129">
    <property type="entry name" value="C1.5:_HAD__Beta-PGM__Phosphata"/>
    <property type="match status" value="1"/>
</dbReference>
<dbReference type="EMBL" id="CP144914">
    <property type="protein sequence ID" value="WWD81548.1"/>
    <property type="molecule type" value="Genomic_DNA"/>
</dbReference>
<keyword evidence="1 2" id="KW-0378">Hydrolase</keyword>
<dbReference type="EC" id="3.1.3.-" evidence="2"/>
<evidence type="ECO:0000313" key="3">
    <source>
        <dbReference type="Proteomes" id="UP000321816"/>
    </source>
</evidence>
<evidence type="ECO:0000313" key="2">
    <source>
        <dbReference type="EMBL" id="WWD81548.1"/>
    </source>
</evidence>
<dbReference type="InterPro" id="IPR006439">
    <property type="entry name" value="HAD-SF_hydro_IA"/>
</dbReference>
<reference evidence="2 3" key="1">
    <citation type="submission" date="2024-01" db="EMBL/GenBank/DDBJ databases">
        <title>Complete Genome Sequence of Alkalicoccus halolimnae BZ-SZ-XJ29T, a Moderately Halophilic Bacterium Isolated from a Salt Lake.</title>
        <authorList>
            <person name="Zhao B."/>
        </authorList>
    </citation>
    <scope>NUCLEOTIDE SEQUENCE [LARGE SCALE GENOMIC DNA]</scope>
    <source>
        <strain evidence="2 3">BZ-SZ-XJ29</strain>
    </source>
</reference>
<dbReference type="InterPro" id="IPR023214">
    <property type="entry name" value="HAD_sf"/>
</dbReference>
<dbReference type="InterPro" id="IPR051540">
    <property type="entry name" value="S-2-haloacid_dehalogenase"/>
</dbReference>
<dbReference type="RefSeq" id="WP_147802160.1">
    <property type="nucleotide sequence ID" value="NZ_CP144914.1"/>
</dbReference>
<dbReference type="AlphaFoldDB" id="A0A5C7FAL9"/>
<evidence type="ECO:0000256" key="1">
    <source>
        <dbReference type="ARBA" id="ARBA00022801"/>
    </source>
</evidence>
<gene>
    <name evidence="2" type="ORF">FTX54_008415</name>
</gene>
<dbReference type="KEGG" id="ahal:FTX54_008415"/>
<dbReference type="OrthoDB" id="9809962at2"/>
<dbReference type="Gene3D" id="3.40.50.1000">
    <property type="entry name" value="HAD superfamily/HAD-like"/>
    <property type="match status" value="1"/>
</dbReference>
<dbReference type="SFLD" id="SFLDS00003">
    <property type="entry name" value="Haloacid_Dehalogenase"/>
    <property type="match status" value="1"/>
</dbReference>
<dbReference type="GO" id="GO:0016787">
    <property type="term" value="F:hydrolase activity"/>
    <property type="evidence" value="ECO:0007669"/>
    <property type="project" value="UniProtKB-KW"/>
</dbReference>
<dbReference type="PANTHER" id="PTHR43316:SF3">
    <property type="entry name" value="HALOACID DEHALOGENASE, TYPE II (AFU_ORTHOLOGUE AFUA_2G07750)-RELATED"/>
    <property type="match status" value="1"/>
</dbReference>
<name>A0A5C7FAL9_9BACI</name>
<dbReference type="PANTHER" id="PTHR43316">
    <property type="entry name" value="HYDROLASE, HALOACID DELAHOGENASE-RELATED"/>
    <property type="match status" value="1"/>
</dbReference>
<accession>A0A5C7FAL9</accession>
<dbReference type="PRINTS" id="PR00413">
    <property type="entry name" value="HADHALOGNASE"/>
</dbReference>